<sequence length="366" mass="42133">MPLQHTSLKNVKPFDYMHTRFCLLLMVVFIILISITTTTVVLGDSPIHNNTSESEGAPTSFTPSINDHTSRHERPIPKVIMRTKEEHQRHNQRRTTQTSSSSTTFTQPHSKFIQWHHCYSADEEDLESGISLITAHLTIVPTRYNVPGVRVDMDMKFNMPIPNTNMLFYQFELWHEETGQTIKYKGPYDVCCGNFIHPHEKSRSHGHDDDDKDEKEQNSSGERVDSSQNSSSNNNNNNNNEEIKNHPLSKNHHLEFGCSLEESHCPIVNLNKTYHAQIERPLYVTEKGTYEASVKIYKHRQLESDPSRTEKYEYLCVDIPFKVNFEKEMLNTALWKQTSPNEGDLALTTSSSSTSIDKHPVIKDEM</sequence>
<evidence type="ECO:0000256" key="2">
    <source>
        <dbReference type="SAM" id="Phobius"/>
    </source>
</evidence>
<accession>A0AA88GEX4</accession>
<feature type="region of interest" description="Disordered" evidence="1">
    <location>
        <begin position="341"/>
        <end position="366"/>
    </location>
</feature>
<feature type="compositionally biased region" description="Low complexity" evidence="1">
    <location>
        <begin position="94"/>
        <end position="106"/>
    </location>
</feature>
<evidence type="ECO:0000313" key="3">
    <source>
        <dbReference type="EMBL" id="KAG2373928.1"/>
    </source>
</evidence>
<comment type="caution">
    <text evidence="3">The sequence shown here is derived from an EMBL/GenBank/DDBJ whole genome shotgun (WGS) entry which is preliminary data.</text>
</comment>
<feature type="compositionally biased region" description="Low complexity" evidence="1">
    <location>
        <begin position="226"/>
        <end position="240"/>
    </location>
</feature>
<keyword evidence="4" id="KW-1185">Reference proteome</keyword>
<dbReference type="GeneID" id="68104047"/>
<feature type="compositionally biased region" description="Polar residues" evidence="1">
    <location>
        <begin position="49"/>
        <end position="67"/>
    </location>
</feature>
<feature type="compositionally biased region" description="Basic and acidic residues" evidence="1">
    <location>
        <begin position="201"/>
        <end position="225"/>
    </location>
</feature>
<feature type="region of interest" description="Disordered" evidence="1">
    <location>
        <begin position="201"/>
        <end position="245"/>
    </location>
</feature>
<evidence type="ECO:0000313" key="4">
    <source>
        <dbReference type="Proteomes" id="UP000816034"/>
    </source>
</evidence>
<dbReference type="EMBL" id="PYSW02000049">
    <property type="protein sequence ID" value="KAG2373928.1"/>
    <property type="molecule type" value="Genomic_DNA"/>
</dbReference>
<feature type="region of interest" description="Disordered" evidence="1">
    <location>
        <begin position="49"/>
        <end position="106"/>
    </location>
</feature>
<gene>
    <name evidence="3" type="ORF">C9374_011593</name>
</gene>
<keyword evidence="2" id="KW-0812">Transmembrane</keyword>
<organism evidence="3 4">
    <name type="scientific">Naegleria lovaniensis</name>
    <name type="common">Amoeba</name>
    <dbReference type="NCBI Taxonomy" id="51637"/>
    <lineage>
        <taxon>Eukaryota</taxon>
        <taxon>Discoba</taxon>
        <taxon>Heterolobosea</taxon>
        <taxon>Tetramitia</taxon>
        <taxon>Eutetramitia</taxon>
        <taxon>Vahlkampfiidae</taxon>
        <taxon>Naegleria</taxon>
    </lineage>
</organism>
<keyword evidence="2" id="KW-0472">Membrane</keyword>
<protein>
    <submittedName>
        <fullName evidence="3">Uncharacterized protein</fullName>
    </submittedName>
</protein>
<dbReference type="AlphaFoldDB" id="A0AA88GEX4"/>
<dbReference type="Proteomes" id="UP000816034">
    <property type="component" value="Unassembled WGS sequence"/>
</dbReference>
<feature type="compositionally biased region" description="Basic and acidic residues" evidence="1">
    <location>
        <begin position="356"/>
        <end position="366"/>
    </location>
</feature>
<feature type="transmembrane region" description="Helical" evidence="2">
    <location>
        <begin position="21"/>
        <end position="42"/>
    </location>
</feature>
<reference evidence="3 4" key="1">
    <citation type="journal article" date="2018" name="BMC Genomics">
        <title>The genome of Naegleria lovaniensis, the basis for a comparative approach to unravel pathogenicity factors of the human pathogenic amoeba N. fowleri.</title>
        <authorList>
            <person name="Liechti N."/>
            <person name="Schurch N."/>
            <person name="Bruggmann R."/>
            <person name="Wittwer M."/>
        </authorList>
    </citation>
    <scope>NUCLEOTIDE SEQUENCE [LARGE SCALE GENOMIC DNA]</scope>
    <source>
        <strain evidence="3 4">ATCC 30569</strain>
    </source>
</reference>
<name>A0AA88GEX4_NAELO</name>
<proteinExistence type="predicted"/>
<feature type="compositionally biased region" description="Basic and acidic residues" evidence="1">
    <location>
        <begin position="68"/>
        <end position="89"/>
    </location>
</feature>
<keyword evidence="2" id="KW-1133">Transmembrane helix</keyword>
<evidence type="ECO:0000256" key="1">
    <source>
        <dbReference type="SAM" id="MobiDB-lite"/>
    </source>
</evidence>
<dbReference type="RefSeq" id="XP_044543102.1">
    <property type="nucleotide sequence ID" value="XM_044687265.1"/>
</dbReference>